<dbReference type="EMBL" id="KB516406">
    <property type="protein sequence ID" value="EMP42722.1"/>
    <property type="molecule type" value="Genomic_DNA"/>
</dbReference>
<sequence length="74" mass="8205">MSESESPLQIREGGSLMFWGRKDFQKQLGFLTLLASFAFDVLLYSASPSADLNAAVLATQRILFTPVFTVLQSF</sequence>
<accession>M7CN80</accession>
<keyword evidence="2" id="KW-1185">Reference proteome</keyword>
<dbReference type="Proteomes" id="UP000031443">
    <property type="component" value="Unassembled WGS sequence"/>
</dbReference>
<name>M7CN80_CHEMY</name>
<reference evidence="2" key="1">
    <citation type="journal article" date="2013" name="Nat. Genet.">
        <title>The draft genomes of soft-shell turtle and green sea turtle yield insights into the development and evolution of the turtle-specific body plan.</title>
        <authorList>
            <person name="Wang Z."/>
            <person name="Pascual-Anaya J."/>
            <person name="Zadissa A."/>
            <person name="Li W."/>
            <person name="Niimura Y."/>
            <person name="Huang Z."/>
            <person name="Li C."/>
            <person name="White S."/>
            <person name="Xiong Z."/>
            <person name="Fang D."/>
            <person name="Wang B."/>
            <person name="Ming Y."/>
            <person name="Chen Y."/>
            <person name="Zheng Y."/>
            <person name="Kuraku S."/>
            <person name="Pignatelli M."/>
            <person name="Herrero J."/>
            <person name="Beal K."/>
            <person name="Nozawa M."/>
            <person name="Li Q."/>
            <person name="Wang J."/>
            <person name="Zhang H."/>
            <person name="Yu L."/>
            <person name="Shigenobu S."/>
            <person name="Wang J."/>
            <person name="Liu J."/>
            <person name="Flicek P."/>
            <person name="Searle S."/>
            <person name="Wang J."/>
            <person name="Kuratani S."/>
            <person name="Yin Y."/>
            <person name="Aken B."/>
            <person name="Zhang G."/>
            <person name="Irie N."/>
        </authorList>
    </citation>
    <scope>NUCLEOTIDE SEQUENCE [LARGE SCALE GENOMIC DNA]</scope>
</reference>
<evidence type="ECO:0000313" key="1">
    <source>
        <dbReference type="EMBL" id="EMP42722.1"/>
    </source>
</evidence>
<organism evidence="1 2">
    <name type="scientific">Chelonia mydas</name>
    <name type="common">Green sea-turtle</name>
    <name type="synonym">Chelonia agassizi</name>
    <dbReference type="NCBI Taxonomy" id="8469"/>
    <lineage>
        <taxon>Eukaryota</taxon>
        <taxon>Metazoa</taxon>
        <taxon>Chordata</taxon>
        <taxon>Craniata</taxon>
        <taxon>Vertebrata</taxon>
        <taxon>Euteleostomi</taxon>
        <taxon>Archelosauria</taxon>
        <taxon>Testudinata</taxon>
        <taxon>Testudines</taxon>
        <taxon>Cryptodira</taxon>
        <taxon>Durocryptodira</taxon>
        <taxon>Americhelydia</taxon>
        <taxon>Chelonioidea</taxon>
        <taxon>Cheloniidae</taxon>
        <taxon>Chelonia</taxon>
    </lineage>
</organism>
<evidence type="ECO:0000313" key="2">
    <source>
        <dbReference type="Proteomes" id="UP000031443"/>
    </source>
</evidence>
<proteinExistence type="predicted"/>
<protein>
    <submittedName>
        <fullName evidence="1">Uncharacterized protein</fullName>
    </submittedName>
</protein>
<gene>
    <name evidence="1" type="ORF">UY3_00003</name>
</gene>
<dbReference type="AlphaFoldDB" id="M7CN80"/>